<evidence type="ECO:0000256" key="1">
    <source>
        <dbReference type="SAM" id="Coils"/>
    </source>
</evidence>
<proteinExistence type="predicted"/>
<evidence type="ECO:0000259" key="2">
    <source>
        <dbReference type="Pfam" id="PF03732"/>
    </source>
</evidence>
<protein>
    <recommendedName>
        <fullName evidence="2">Retrotransposon gag domain-containing protein</fullName>
    </recommendedName>
</protein>
<keyword evidence="4" id="KW-1185">Reference proteome</keyword>
<dbReference type="InterPro" id="IPR005162">
    <property type="entry name" value="Retrotrans_gag_dom"/>
</dbReference>
<feature type="domain" description="Retrotransposon gag" evidence="2">
    <location>
        <begin position="121"/>
        <end position="208"/>
    </location>
</feature>
<comment type="caution">
    <text evidence="3">The sequence shown here is derived from an EMBL/GenBank/DDBJ whole genome shotgun (WGS) entry which is preliminary data.</text>
</comment>
<evidence type="ECO:0000313" key="3">
    <source>
        <dbReference type="EMBL" id="KAG6399259.1"/>
    </source>
</evidence>
<gene>
    <name evidence="3" type="ORF">SASPL_140735</name>
</gene>
<keyword evidence="1" id="KW-0175">Coiled coil</keyword>
<dbReference type="AlphaFoldDB" id="A0A8X8WR88"/>
<organism evidence="3">
    <name type="scientific">Salvia splendens</name>
    <name type="common">Scarlet sage</name>
    <dbReference type="NCBI Taxonomy" id="180675"/>
    <lineage>
        <taxon>Eukaryota</taxon>
        <taxon>Viridiplantae</taxon>
        <taxon>Streptophyta</taxon>
        <taxon>Embryophyta</taxon>
        <taxon>Tracheophyta</taxon>
        <taxon>Spermatophyta</taxon>
        <taxon>Magnoliopsida</taxon>
        <taxon>eudicotyledons</taxon>
        <taxon>Gunneridae</taxon>
        <taxon>Pentapetalae</taxon>
        <taxon>asterids</taxon>
        <taxon>lamiids</taxon>
        <taxon>Lamiales</taxon>
        <taxon>Lamiaceae</taxon>
        <taxon>Nepetoideae</taxon>
        <taxon>Mentheae</taxon>
        <taxon>Salviinae</taxon>
        <taxon>Salvia</taxon>
        <taxon>Salvia subgen. Calosphace</taxon>
        <taxon>core Calosphace</taxon>
    </lineage>
</organism>
<dbReference type="Pfam" id="PF03732">
    <property type="entry name" value="Retrotrans_gag"/>
    <property type="match status" value="1"/>
</dbReference>
<dbReference type="Proteomes" id="UP000298416">
    <property type="component" value="Unassembled WGS sequence"/>
</dbReference>
<feature type="coiled-coil region" evidence="1">
    <location>
        <begin position="2"/>
        <end position="29"/>
    </location>
</feature>
<reference evidence="3" key="2">
    <citation type="submission" date="2020-08" db="EMBL/GenBank/DDBJ databases">
        <title>Plant Genome Project.</title>
        <authorList>
            <person name="Zhang R.-G."/>
        </authorList>
    </citation>
    <scope>NUCLEOTIDE SEQUENCE</scope>
    <source>
        <strain evidence="3">Huo1</strain>
        <tissue evidence="3">Leaf</tissue>
    </source>
</reference>
<sequence length="260" mass="29617">MGAALKNQVEEMENDVEYLQGRIAEIRANQAVLDVKVRAILAKLSISEASFNGNDSGGENLREHKTSPPQLFKKIDLPTYDRFKKIDLPTFDRFNAEAWLIQAEQFFLVHEIPVTNRVKYALGAMSGPAVAWMLLLLRLHPQLTWQQFTQEILVRFGNVSAFNEYEALKNTTQTGSLEQYISAFESNMARLKVFSEAECVGYFLAGLKKSLRAQMYPMINKYSVAIKEARKLDRATQPNVYASYPNVYASYPNVYASYQM</sequence>
<dbReference type="EMBL" id="PNBA02000015">
    <property type="protein sequence ID" value="KAG6399259.1"/>
    <property type="molecule type" value="Genomic_DNA"/>
</dbReference>
<evidence type="ECO:0000313" key="4">
    <source>
        <dbReference type="Proteomes" id="UP000298416"/>
    </source>
</evidence>
<name>A0A8X8WR88_SALSN</name>
<accession>A0A8X8WR88</accession>
<reference evidence="3" key="1">
    <citation type="submission" date="2018-01" db="EMBL/GenBank/DDBJ databases">
        <authorList>
            <person name="Mao J.F."/>
        </authorList>
    </citation>
    <scope>NUCLEOTIDE SEQUENCE</scope>
    <source>
        <strain evidence="3">Huo1</strain>
        <tissue evidence="3">Leaf</tissue>
    </source>
</reference>